<dbReference type="AlphaFoldDB" id="A0A0U5JX41"/>
<proteinExistence type="predicted"/>
<name>A0A0U5JX41_LIMRT</name>
<reference evidence="1" key="1">
    <citation type="submission" date="2015-10" db="EMBL/GenBank/DDBJ databases">
        <authorList>
            <person name="Gilbert D.G."/>
        </authorList>
    </citation>
    <scope>NUCLEOTIDE SEQUENCE</scope>
    <source>
        <strain evidence="1">Lp167-67</strain>
    </source>
</reference>
<gene>
    <name evidence="1" type="ORF">LRLP16767_LRLP167_00307</name>
</gene>
<organism evidence="1">
    <name type="scientific">Limosilactobacillus reuteri</name>
    <name type="common">Lactobacillus reuteri</name>
    <dbReference type="NCBI Taxonomy" id="1598"/>
    <lineage>
        <taxon>Bacteria</taxon>
        <taxon>Bacillati</taxon>
        <taxon>Bacillota</taxon>
        <taxon>Bacilli</taxon>
        <taxon>Lactobacillales</taxon>
        <taxon>Lactobacillaceae</taxon>
        <taxon>Limosilactobacillus</taxon>
    </lineage>
</organism>
<sequence length="40" mass="4648">MAYQTINPYTNEVEQTFENTTHFLDQTGLSSKFLLYSVCL</sequence>
<dbReference type="EMBL" id="LN887705">
    <property type="protein sequence ID" value="CUR42190.1"/>
    <property type="molecule type" value="Genomic_DNA"/>
</dbReference>
<protein>
    <submittedName>
        <fullName evidence="1">Uncharacterized protein</fullName>
    </submittedName>
</protein>
<dbReference type="RefSeq" id="WP_263316773.1">
    <property type="nucleotide sequence ID" value="NZ_JAQSGB010000033.1"/>
</dbReference>
<evidence type="ECO:0000313" key="1">
    <source>
        <dbReference type="EMBL" id="CUR42190.1"/>
    </source>
</evidence>
<accession>A0A0U5JX41</accession>